<dbReference type="OMA" id="MVAMREG"/>
<sequence length="119" mass="12752">MAFQVHPLFSTYPGASFVPLPGNFSGPQFALSSGGPSAGYWGHVPLEPPQPGQWGEVPAMVAMREGRGTGTFGGVGGQMFNYGWPKYGPMPLKPELGGFVGKLNPYGRSFPYGFYKTPY</sequence>
<proteinExistence type="predicted"/>
<dbReference type="Proteomes" id="UP000289152">
    <property type="component" value="Unassembled WGS sequence"/>
</dbReference>
<dbReference type="AlphaFoldDB" id="A0A4V1M4U0"/>
<protein>
    <submittedName>
        <fullName evidence="1">Uncharacterized protein</fullName>
    </submittedName>
</protein>
<keyword evidence="2" id="KW-1185">Reference proteome</keyword>
<evidence type="ECO:0000313" key="2">
    <source>
        <dbReference type="Proteomes" id="UP000289152"/>
    </source>
</evidence>
<evidence type="ECO:0000313" key="1">
    <source>
        <dbReference type="EMBL" id="RXK41537.1"/>
    </source>
</evidence>
<dbReference type="EMBL" id="SDIL01000008">
    <property type="protein sequence ID" value="RXK41537.1"/>
    <property type="molecule type" value="Genomic_DNA"/>
</dbReference>
<dbReference type="InParanoid" id="A0A4V1M4U0"/>
<organism evidence="1 2">
    <name type="scientific">Tremella mesenterica</name>
    <name type="common">Jelly fungus</name>
    <dbReference type="NCBI Taxonomy" id="5217"/>
    <lineage>
        <taxon>Eukaryota</taxon>
        <taxon>Fungi</taxon>
        <taxon>Dikarya</taxon>
        <taxon>Basidiomycota</taxon>
        <taxon>Agaricomycotina</taxon>
        <taxon>Tremellomycetes</taxon>
        <taxon>Tremellales</taxon>
        <taxon>Tremellaceae</taxon>
        <taxon>Tremella</taxon>
    </lineage>
</organism>
<comment type="caution">
    <text evidence="1">The sequence shown here is derived from an EMBL/GenBank/DDBJ whole genome shotgun (WGS) entry which is preliminary data.</text>
</comment>
<reference evidence="1 2" key="1">
    <citation type="submission" date="2016-06" db="EMBL/GenBank/DDBJ databases">
        <title>Evolution of pathogenesis and genome organization in the Tremellales.</title>
        <authorList>
            <person name="Cuomo C."/>
            <person name="Litvintseva A."/>
            <person name="Heitman J."/>
            <person name="Chen Y."/>
            <person name="Sun S."/>
            <person name="Springer D."/>
            <person name="Dromer F."/>
            <person name="Young S."/>
            <person name="Zeng Q."/>
            <person name="Chapman S."/>
            <person name="Gujja S."/>
            <person name="Saif S."/>
            <person name="Birren B."/>
        </authorList>
    </citation>
    <scope>NUCLEOTIDE SEQUENCE [LARGE SCALE GENOMIC DNA]</scope>
    <source>
        <strain evidence="1 2">ATCC 28783</strain>
    </source>
</reference>
<accession>A0A4V1M4U0</accession>
<name>A0A4V1M4U0_TREME</name>
<dbReference type="VEuPathDB" id="FungiDB:TREMEDRAFT_69622"/>
<dbReference type="OrthoDB" id="2566675at2759"/>
<gene>
    <name evidence="1" type="ORF">M231_01245</name>
</gene>